<reference evidence="2 3" key="1">
    <citation type="submission" date="2015-12" db="EMBL/GenBank/DDBJ databases">
        <title>Genome sequence of Tistrella mobilis MCCC 1A02139.</title>
        <authorList>
            <person name="Lu L."/>
            <person name="Lai Q."/>
            <person name="Shao Z."/>
            <person name="Qian P."/>
        </authorList>
    </citation>
    <scope>NUCLEOTIDE SEQUENCE [LARGE SCALE GENOMIC DNA]</scope>
    <source>
        <strain evidence="2 3">MCCC 1A02139</strain>
    </source>
</reference>
<dbReference type="GeneID" id="97240794"/>
<dbReference type="EMBL" id="LPZR01000183">
    <property type="protein sequence ID" value="KYO51062.1"/>
    <property type="molecule type" value="Genomic_DNA"/>
</dbReference>
<gene>
    <name evidence="2" type="ORF">AUP44_10475</name>
</gene>
<dbReference type="AlphaFoldDB" id="A0A162KE89"/>
<organism evidence="2 3">
    <name type="scientific">Tistrella mobilis</name>
    <dbReference type="NCBI Taxonomy" id="171437"/>
    <lineage>
        <taxon>Bacteria</taxon>
        <taxon>Pseudomonadati</taxon>
        <taxon>Pseudomonadota</taxon>
        <taxon>Alphaproteobacteria</taxon>
        <taxon>Geminicoccales</taxon>
        <taxon>Geminicoccaceae</taxon>
        <taxon>Tistrella</taxon>
    </lineage>
</organism>
<dbReference type="Proteomes" id="UP000075787">
    <property type="component" value="Unassembled WGS sequence"/>
</dbReference>
<proteinExistence type="predicted"/>
<accession>A0A162KE89</accession>
<evidence type="ECO:0000256" key="1">
    <source>
        <dbReference type="SAM" id="MobiDB-lite"/>
    </source>
</evidence>
<feature type="region of interest" description="Disordered" evidence="1">
    <location>
        <begin position="1"/>
        <end position="45"/>
    </location>
</feature>
<protein>
    <submittedName>
        <fullName evidence="2">Uncharacterized protein</fullName>
    </submittedName>
</protein>
<evidence type="ECO:0000313" key="2">
    <source>
        <dbReference type="EMBL" id="KYO51062.1"/>
    </source>
</evidence>
<comment type="caution">
    <text evidence="2">The sequence shown here is derived from an EMBL/GenBank/DDBJ whole genome shotgun (WGS) entry which is preliminary data.</text>
</comment>
<dbReference type="RefSeq" id="WP_062767058.1">
    <property type="nucleotide sequence ID" value="NZ_CP121045.1"/>
</dbReference>
<name>A0A162KE89_9PROT</name>
<evidence type="ECO:0000313" key="3">
    <source>
        <dbReference type="Proteomes" id="UP000075787"/>
    </source>
</evidence>
<feature type="compositionally biased region" description="Low complexity" evidence="1">
    <location>
        <begin position="15"/>
        <end position="34"/>
    </location>
</feature>
<sequence>MAPAAAQIPPDRNLQPQPTTPAVPGGPAAPGEADVPPPLPPNTVIRMLSDGRTVMIGPSQYATEFRMQATVMNPDGTRRRLEDGLHKLDDGTQFRVRRGSIIDGR</sequence>